<dbReference type="KEGG" id="mcos:GM418_13225"/>
<accession>A0A6I6JU68</accession>
<dbReference type="FunFam" id="2.60.120.1440:FF:000001">
    <property type="entry name" value="Putative anti-sigma factor"/>
    <property type="match status" value="1"/>
</dbReference>
<organism evidence="4 5">
    <name type="scientific">Maribellus comscasis</name>
    <dbReference type="NCBI Taxonomy" id="2681766"/>
    <lineage>
        <taxon>Bacteria</taxon>
        <taxon>Pseudomonadati</taxon>
        <taxon>Bacteroidota</taxon>
        <taxon>Bacteroidia</taxon>
        <taxon>Marinilabiliales</taxon>
        <taxon>Prolixibacteraceae</taxon>
        <taxon>Maribellus</taxon>
    </lineage>
</organism>
<proteinExistence type="predicted"/>
<keyword evidence="1" id="KW-0812">Transmembrane</keyword>
<feature type="domain" description="Protein FecR C-terminal" evidence="3">
    <location>
        <begin position="334"/>
        <end position="402"/>
    </location>
</feature>
<dbReference type="Pfam" id="PF04773">
    <property type="entry name" value="FecR"/>
    <property type="match status" value="1"/>
</dbReference>
<dbReference type="Pfam" id="PF16344">
    <property type="entry name" value="FecR_C"/>
    <property type="match status" value="1"/>
</dbReference>
<evidence type="ECO:0000259" key="2">
    <source>
        <dbReference type="Pfam" id="PF04773"/>
    </source>
</evidence>
<dbReference type="GO" id="GO:0016989">
    <property type="term" value="F:sigma factor antagonist activity"/>
    <property type="evidence" value="ECO:0007669"/>
    <property type="project" value="TreeGrafter"/>
</dbReference>
<dbReference type="Gene3D" id="2.60.120.1440">
    <property type="match status" value="1"/>
</dbReference>
<name>A0A6I6JU68_9BACT</name>
<dbReference type="Gene3D" id="3.55.50.30">
    <property type="match status" value="1"/>
</dbReference>
<protein>
    <submittedName>
        <fullName evidence="4">DUF4974 domain-containing protein</fullName>
    </submittedName>
</protein>
<evidence type="ECO:0000256" key="1">
    <source>
        <dbReference type="SAM" id="Phobius"/>
    </source>
</evidence>
<evidence type="ECO:0000313" key="4">
    <source>
        <dbReference type="EMBL" id="QGY44588.1"/>
    </source>
</evidence>
<dbReference type="AlphaFoldDB" id="A0A6I6JU68"/>
<dbReference type="InterPro" id="IPR012373">
    <property type="entry name" value="Ferrdict_sens_TM"/>
</dbReference>
<keyword evidence="1" id="KW-0472">Membrane</keyword>
<keyword evidence="5" id="KW-1185">Reference proteome</keyword>
<dbReference type="PANTHER" id="PTHR30273">
    <property type="entry name" value="PERIPLASMIC SIGNAL SENSOR AND SIGMA FACTOR ACTIVATOR FECR-RELATED"/>
    <property type="match status" value="1"/>
</dbReference>
<dbReference type="EMBL" id="CP046401">
    <property type="protein sequence ID" value="QGY44588.1"/>
    <property type="molecule type" value="Genomic_DNA"/>
</dbReference>
<dbReference type="Proteomes" id="UP000428260">
    <property type="component" value="Chromosome"/>
</dbReference>
<dbReference type="PANTHER" id="PTHR30273:SF2">
    <property type="entry name" value="PROTEIN FECR"/>
    <property type="match status" value="1"/>
</dbReference>
<evidence type="ECO:0000259" key="3">
    <source>
        <dbReference type="Pfam" id="PF16344"/>
    </source>
</evidence>
<dbReference type="RefSeq" id="WP_158867038.1">
    <property type="nucleotide sequence ID" value="NZ_CP046401.1"/>
</dbReference>
<sequence>MEPKYQHCNIYELIEDKQFVAWVLKGSKNQEWENFVKENPGMNDKIRRAREIILLLRDSYDVLDENSVIDMWRNVERFNYRYKIKNRSIRFRRALSLAASVLLVLSVGVIGSLYLANNKENNYQFVAKNISEKDDEAKVFLPNGKEVKINEDNSTISVNNNNKLVINNQEITDITDKETEKKGEVRMNEVVIPYGNKSEIILADGTKVWLNAGSRLAFPTKFTGEKREVFLEGEACFKVTKNEHQPFVVKASDVAIKVFGTHFNISAYPSDPNIETVLLEGSISLTNKKTLGLGKNEIMLKPNQRAVYEKEHKEVVVSDESNADIYIAWTEGWLQFSKESLKSVFTKLERFYNIEVILPENFPSSELITGKLDLKNSLEDVLVALSDVAKIEYRISNNKIYVDKKMNLMNRR</sequence>
<reference evidence="4 5" key="1">
    <citation type="submission" date="2019-11" db="EMBL/GenBank/DDBJ databases">
        <authorList>
            <person name="Zheng R.K."/>
            <person name="Sun C.M."/>
        </authorList>
    </citation>
    <scope>NUCLEOTIDE SEQUENCE [LARGE SCALE GENOMIC DNA]</scope>
    <source>
        <strain evidence="4 5">WC007</strain>
    </source>
</reference>
<dbReference type="InterPro" id="IPR006860">
    <property type="entry name" value="FecR"/>
</dbReference>
<keyword evidence="1" id="KW-1133">Transmembrane helix</keyword>
<gene>
    <name evidence="4" type="ORF">GM418_13225</name>
</gene>
<evidence type="ECO:0000313" key="5">
    <source>
        <dbReference type="Proteomes" id="UP000428260"/>
    </source>
</evidence>
<dbReference type="InterPro" id="IPR032508">
    <property type="entry name" value="FecR_C"/>
</dbReference>
<feature type="domain" description="FecR protein" evidence="2">
    <location>
        <begin position="194"/>
        <end position="283"/>
    </location>
</feature>
<feature type="transmembrane region" description="Helical" evidence="1">
    <location>
        <begin position="94"/>
        <end position="116"/>
    </location>
</feature>